<dbReference type="EnsemblMetazoa" id="CapteT191891">
    <property type="protein sequence ID" value="CapteP191891"/>
    <property type="gene ID" value="CapteG191891"/>
</dbReference>
<accession>R7VM23</accession>
<dbReference type="EMBL" id="KB292109">
    <property type="protein sequence ID" value="ELU18120.1"/>
    <property type="molecule type" value="Genomic_DNA"/>
</dbReference>
<dbReference type="HOGENOM" id="CLU_1403646_0_0_1"/>
<dbReference type="Proteomes" id="UP000014760">
    <property type="component" value="Unassembled WGS sequence"/>
</dbReference>
<evidence type="ECO:0000313" key="3">
    <source>
        <dbReference type="Proteomes" id="UP000014760"/>
    </source>
</evidence>
<reference evidence="2" key="3">
    <citation type="submission" date="2015-06" db="UniProtKB">
        <authorList>
            <consortium name="EnsemblMetazoa"/>
        </authorList>
    </citation>
    <scope>IDENTIFICATION</scope>
</reference>
<dbReference type="EMBL" id="AMQN01016472">
    <property type="status" value="NOT_ANNOTATED_CDS"/>
    <property type="molecule type" value="Genomic_DNA"/>
</dbReference>
<sequence>MGTRGSSRRGLVVLAFDATRKCSRSPLRCQRQRPRLPPIKTQRASTRSSRANAAINVTAATSDATDAPTPSTSAAEFDRIMDAVTDKLFDRLSQRMVSWPQPRSLLPLPVLHAQGARMLLSTYLATNPITMSPMQYAVLGPRCERVPNNAPGRLKHLESIQEMHKKFGPEAWCFYDRTVGQWNMTRRAYVDNWM</sequence>
<evidence type="ECO:0000313" key="1">
    <source>
        <dbReference type="EMBL" id="ELU18120.1"/>
    </source>
</evidence>
<keyword evidence="3" id="KW-1185">Reference proteome</keyword>
<name>R7VM23_CAPTE</name>
<dbReference type="AlphaFoldDB" id="R7VM23"/>
<evidence type="ECO:0000313" key="2">
    <source>
        <dbReference type="EnsemblMetazoa" id="CapteP191891"/>
    </source>
</evidence>
<reference evidence="3" key="1">
    <citation type="submission" date="2012-12" db="EMBL/GenBank/DDBJ databases">
        <authorList>
            <person name="Hellsten U."/>
            <person name="Grimwood J."/>
            <person name="Chapman J.A."/>
            <person name="Shapiro H."/>
            <person name="Aerts A."/>
            <person name="Otillar R.P."/>
            <person name="Terry A.Y."/>
            <person name="Boore J.L."/>
            <person name="Simakov O."/>
            <person name="Marletaz F."/>
            <person name="Cho S.-J."/>
            <person name="Edsinger-Gonzales E."/>
            <person name="Havlak P."/>
            <person name="Kuo D.-H."/>
            <person name="Larsson T."/>
            <person name="Lv J."/>
            <person name="Arendt D."/>
            <person name="Savage R."/>
            <person name="Osoegawa K."/>
            <person name="de Jong P."/>
            <person name="Lindberg D.R."/>
            <person name="Seaver E.C."/>
            <person name="Weisblat D.A."/>
            <person name="Putnam N.H."/>
            <person name="Grigoriev I.V."/>
            <person name="Rokhsar D.S."/>
        </authorList>
    </citation>
    <scope>NUCLEOTIDE SEQUENCE</scope>
    <source>
        <strain evidence="3">I ESC-2004</strain>
    </source>
</reference>
<protein>
    <submittedName>
        <fullName evidence="1 2">Uncharacterized protein</fullName>
    </submittedName>
</protein>
<proteinExistence type="predicted"/>
<organism evidence="1">
    <name type="scientific">Capitella teleta</name>
    <name type="common">Polychaete worm</name>
    <dbReference type="NCBI Taxonomy" id="283909"/>
    <lineage>
        <taxon>Eukaryota</taxon>
        <taxon>Metazoa</taxon>
        <taxon>Spiralia</taxon>
        <taxon>Lophotrochozoa</taxon>
        <taxon>Annelida</taxon>
        <taxon>Polychaeta</taxon>
        <taxon>Sedentaria</taxon>
        <taxon>Scolecida</taxon>
        <taxon>Capitellidae</taxon>
        <taxon>Capitella</taxon>
    </lineage>
</organism>
<reference evidence="1 3" key="2">
    <citation type="journal article" date="2013" name="Nature">
        <title>Insights into bilaterian evolution from three spiralian genomes.</title>
        <authorList>
            <person name="Simakov O."/>
            <person name="Marletaz F."/>
            <person name="Cho S.J."/>
            <person name="Edsinger-Gonzales E."/>
            <person name="Havlak P."/>
            <person name="Hellsten U."/>
            <person name="Kuo D.H."/>
            <person name="Larsson T."/>
            <person name="Lv J."/>
            <person name="Arendt D."/>
            <person name="Savage R."/>
            <person name="Osoegawa K."/>
            <person name="de Jong P."/>
            <person name="Grimwood J."/>
            <person name="Chapman J.A."/>
            <person name="Shapiro H."/>
            <person name="Aerts A."/>
            <person name="Otillar R.P."/>
            <person name="Terry A.Y."/>
            <person name="Boore J.L."/>
            <person name="Grigoriev I.V."/>
            <person name="Lindberg D.R."/>
            <person name="Seaver E.C."/>
            <person name="Weisblat D.A."/>
            <person name="Putnam N.H."/>
            <person name="Rokhsar D.S."/>
        </authorList>
    </citation>
    <scope>NUCLEOTIDE SEQUENCE</scope>
    <source>
        <strain evidence="1 3">I ESC-2004</strain>
    </source>
</reference>
<gene>
    <name evidence="1" type="ORF">CAPTEDRAFT_191891</name>
</gene>